<comment type="caution">
    <text evidence="1">The sequence shown here is derived from an EMBL/GenBank/DDBJ whole genome shotgun (WGS) entry which is preliminary data.</text>
</comment>
<name>A0A4Y2HFY1_ARAVE</name>
<protein>
    <submittedName>
        <fullName evidence="1">Uncharacterized protein</fullName>
    </submittedName>
</protein>
<dbReference type="EMBL" id="BGPR01001916">
    <property type="protein sequence ID" value="GBM64218.1"/>
    <property type="molecule type" value="Genomic_DNA"/>
</dbReference>
<dbReference type="AlphaFoldDB" id="A0A4Y2HFY1"/>
<evidence type="ECO:0000313" key="1">
    <source>
        <dbReference type="EMBL" id="GBM64218.1"/>
    </source>
</evidence>
<organism evidence="1 2">
    <name type="scientific">Araneus ventricosus</name>
    <name type="common">Orbweaver spider</name>
    <name type="synonym">Epeira ventricosa</name>
    <dbReference type="NCBI Taxonomy" id="182803"/>
    <lineage>
        <taxon>Eukaryota</taxon>
        <taxon>Metazoa</taxon>
        <taxon>Ecdysozoa</taxon>
        <taxon>Arthropoda</taxon>
        <taxon>Chelicerata</taxon>
        <taxon>Arachnida</taxon>
        <taxon>Araneae</taxon>
        <taxon>Araneomorphae</taxon>
        <taxon>Entelegynae</taxon>
        <taxon>Araneoidea</taxon>
        <taxon>Araneidae</taxon>
        <taxon>Araneus</taxon>
    </lineage>
</organism>
<evidence type="ECO:0000313" key="2">
    <source>
        <dbReference type="Proteomes" id="UP000499080"/>
    </source>
</evidence>
<dbReference type="Proteomes" id="UP000499080">
    <property type="component" value="Unassembled WGS sequence"/>
</dbReference>
<accession>A0A4Y2HFY1</accession>
<reference evidence="1 2" key="1">
    <citation type="journal article" date="2019" name="Sci. Rep.">
        <title>Orb-weaving spider Araneus ventricosus genome elucidates the spidroin gene catalogue.</title>
        <authorList>
            <person name="Kono N."/>
            <person name="Nakamura H."/>
            <person name="Ohtoshi R."/>
            <person name="Moran D.A.P."/>
            <person name="Shinohara A."/>
            <person name="Yoshida Y."/>
            <person name="Fujiwara M."/>
            <person name="Mori M."/>
            <person name="Tomita M."/>
            <person name="Arakawa K."/>
        </authorList>
    </citation>
    <scope>NUCLEOTIDE SEQUENCE [LARGE SCALE GENOMIC DNA]</scope>
</reference>
<proteinExistence type="predicted"/>
<keyword evidence="2" id="KW-1185">Reference proteome</keyword>
<sequence length="183" mass="20543">MLGSTVFSLWQHYELSDYGLSERGSSKDRLHRFPSILAAPRVSPAKSMVSDVTASPHRIQRLQPDLIFFLPQSLRVRAESQEGPLPFFKAKASLPLRSLKPLCLRQPITKNFVTDPKRVKNTTIFSSKASSRVGKRNFCNAPAQRVKRGMVFQEISPPQGSITCRSVGSSKKDIFRQENPSLD</sequence>
<gene>
    <name evidence="1" type="ORF">AVEN_98719_1</name>
</gene>